<evidence type="ECO:0000313" key="2">
    <source>
        <dbReference type="EMBL" id="CAH9418354.1"/>
    </source>
</evidence>
<sequence length="176" mass="18882">MHDPTPAPAGADGHEDVLWHPEARAAVVIGTAFFVAALLVDAVGPGVTMARTAGWGCLAAVLVLVLFPPRISLAPGRLVVRGLFTTTDIHTDQLSALQRPADVSERVVLTDVRSFRAQLDFCLLRANPSLWLQLEADARESRRCGSLVRGTACLDGLARRMDEEAARSVFRASGID</sequence>
<organism evidence="2 3">
    <name type="scientific">Streptomyces globisporus</name>
    <dbReference type="NCBI Taxonomy" id="1908"/>
    <lineage>
        <taxon>Bacteria</taxon>
        <taxon>Bacillati</taxon>
        <taxon>Actinomycetota</taxon>
        <taxon>Actinomycetes</taxon>
        <taxon>Kitasatosporales</taxon>
        <taxon>Streptomycetaceae</taxon>
        <taxon>Streptomyces</taxon>
    </lineage>
</organism>
<keyword evidence="1" id="KW-0472">Membrane</keyword>
<name>A0ABN8VA08_STRGL</name>
<feature type="transmembrane region" description="Helical" evidence="1">
    <location>
        <begin position="23"/>
        <end position="40"/>
    </location>
</feature>
<reference evidence="2" key="1">
    <citation type="submission" date="2022-03" db="EMBL/GenBank/DDBJ databases">
        <authorList>
            <person name="Leyn A S."/>
        </authorList>
    </citation>
    <scope>NUCLEOTIDE SEQUENCE</scope>
    <source>
        <strain evidence="2">Streptomyces globisporus 4-3</strain>
    </source>
</reference>
<dbReference type="EMBL" id="CAKXYP010000018">
    <property type="protein sequence ID" value="CAH9418354.1"/>
    <property type="molecule type" value="Genomic_DNA"/>
</dbReference>
<protein>
    <recommendedName>
        <fullName evidence="4">PH domain-containing protein</fullName>
    </recommendedName>
</protein>
<keyword evidence="1" id="KW-1133">Transmembrane helix</keyword>
<evidence type="ECO:0008006" key="4">
    <source>
        <dbReference type="Google" id="ProtNLM"/>
    </source>
</evidence>
<gene>
    <name evidence="2" type="ORF">SGL43_05403</name>
</gene>
<proteinExistence type="predicted"/>
<evidence type="ECO:0000313" key="3">
    <source>
        <dbReference type="Proteomes" id="UP001154015"/>
    </source>
</evidence>
<accession>A0ABN8VA08</accession>
<comment type="caution">
    <text evidence="2">The sequence shown here is derived from an EMBL/GenBank/DDBJ whole genome shotgun (WGS) entry which is preliminary data.</text>
</comment>
<evidence type="ECO:0000256" key="1">
    <source>
        <dbReference type="SAM" id="Phobius"/>
    </source>
</evidence>
<feature type="transmembrane region" description="Helical" evidence="1">
    <location>
        <begin position="52"/>
        <end position="71"/>
    </location>
</feature>
<dbReference type="Proteomes" id="UP001154015">
    <property type="component" value="Unassembled WGS sequence"/>
</dbReference>
<keyword evidence="1" id="KW-0812">Transmembrane</keyword>
<keyword evidence="3" id="KW-1185">Reference proteome</keyword>
<dbReference type="RefSeq" id="WP_318575238.1">
    <property type="nucleotide sequence ID" value="NZ_CAKXYP010000018.1"/>
</dbReference>